<dbReference type="Gramene" id="TuG1812G0500001338.01.T01">
    <property type="protein sequence ID" value="TuG1812G0500001338.01.T01"/>
    <property type="gene ID" value="TuG1812G0500001338.01"/>
</dbReference>
<feature type="compositionally biased region" description="Basic and acidic residues" evidence="1">
    <location>
        <begin position="1"/>
        <end position="12"/>
    </location>
</feature>
<accession>A0A8R7UDD2</accession>
<dbReference type="Proteomes" id="UP000015106">
    <property type="component" value="Chromosome 5"/>
</dbReference>
<evidence type="ECO:0000256" key="1">
    <source>
        <dbReference type="SAM" id="MobiDB-lite"/>
    </source>
</evidence>
<dbReference type="EnsemblPlants" id="TuG1812G0500001338.01.T01">
    <property type="protein sequence ID" value="TuG1812G0500001338.01.T01"/>
    <property type="gene ID" value="TuG1812G0500001338.01"/>
</dbReference>
<organism evidence="2 3">
    <name type="scientific">Triticum urartu</name>
    <name type="common">Red wild einkorn</name>
    <name type="synonym">Crithodium urartu</name>
    <dbReference type="NCBI Taxonomy" id="4572"/>
    <lineage>
        <taxon>Eukaryota</taxon>
        <taxon>Viridiplantae</taxon>
        <taxon>Streptophyta</taxon>
        <taxon>Embryophyta</taxon>
        <taxon>Tracheophyta</taxon>
        <taxon>Spermatophyta</taxon>
        <taxon>Magnoliopsida</taxon>
        <taxon>Liliopsida</taxon>
        <taxon>Poales</taxon>
        <taxon>Poaceae</taxon>
        <taxon>BOP clade</taxon>
        <taxon>Pooideae</taxon>
        <taxon>Triticodae</taxon>
        <taxon>Triticeae</taxon>
        <taxon>Triticinae</taxon>
        <taxon>Triticum</taxon>
    </lineage>
</organism>
<reference evidence="2" key="2">
    <citation type="submission" date="2018-03" db="EMBL/GenBank/DDBJ databases">
        <title>The Triticum urartu genome reveals the dynamic nature of wheat genome evolution.</title>
        <authorList>
            <person name="Ling H."/>
            <person name="Ma B."/>
            <person name="Shi X."/>
            <person name="Liu H."/>
            <person name="Dong L."/>
            <person name="Sun H."/>
            <person name="Cao Y."/>
            <person name="Gao Q."/>
            <person name="Zheng S."/>
            <person name="Li Y."/>
            <person name="Yu Y."/>
            <person name="Du H."/>
            <person name="Qi M."/>
            <person name="Li Y."/>
            <person name="Yu H."/>
            <person name="Cui Y."/>
            <person name="Wang N."/>
            <person name="Chen C."/>
            <person name="Wu H."/>
            <person name="Zhao Y."/>
            <person name="Zhang J."/>
            <person name="Li Y."/>
            <person name="Zhou W."/>
            <person name="Zhang B."/>
            <person name="Hu W."/>
            <person name="Eijk M."/>
            <person name="Tang J."/>
            <person name="Witsenboer H."/>
            <person name="Zhao S."/>
            <person name="Li Z."/>
            <person name="Zhang A."/>
            <person name="Wang D."/>
            <person name="Liang C."/>
        </authorList>
    </citation>
    <scope>NUCLEOTIDE SEQUENCE [LARGE SCALE GENOMIC DNA]</scope>
    <source>
        <strain evidence="2">cv. G1812</strain>
    </source>
</reference>
<sequence>MNKDEVNGELKKNQQVATEATETREQQRVSFEMEGNVTPHNPPFFYDAPRSATAGIWDDEPSCELFPKGSEDYELMHCMDEPIIKKSTLSPIHANIHVFSILDDDDNPSMLLQKSKLLM</sequence>
<proteinExistence type="predicted"/>
<evidence type="ECO:0000313" key="2">
    <source>
        <dbReference type="EnsemblPlants" id="TuG1812G0500001338.01.T01"/>
    </source>
</evidence>
<evidence type="ECO:0000313" key="3">
    <source>
        <dbReference type="Proteomes" id="UP000015106"/>
    </source>
</evidence>
<reference evidence="2" key="3">
    <citation type="submission" date="2022-06" db="UniProtKB">
        <authorList>
            <consortium name="EnsemblPlants"/>
        </authorList>
    </citation>
    <scope>IDENTIFICATION</scope>
</reference>
<name>A0A8R7UDD2_TRIUA</name>
<protein>
    <submittedName>
        <fullName evidence="2">Uncharacterized protein</fullName>
    </submittedName>
</protein>
<reference evidence="3" key="1">
    <citation type="journal article" date="2013" name="Nature">
        <title>Draft genome of the wheat A-genome progenitor Triticum urartu.</title>
        <authorList>
            <person name="Ling H.Q."/>
            <person name="Zhao S."/>
            <person name="Liu D."/>
            <person name="Wang J."/>
            <person name="Sun H."/>
            <person name="Zhang C."/>
            <person name="Fan H."/>
            <person name="Li D."/>
            <person name="Dong L."/>
            <person name="Tao Y."/>
            <person name="Gao C."/>
            <person name="Wu H."/>
            <person name="Li Y."/>
            <person name="Cui Y."/>
            <person name="Guo X."/>
            <person name="Zheng S."/>
            <person name="Wang B."/>
            <person name="Yu K."/>
            <person name="Liang Q."/>
            <person name="Yang W."/>
            <person name="Lou X."/>
            <person name="Chen J."/>
            <person name="Feng M."/>
            <person name="Jian J."/>
            <person name="Zhang X."/>
            <person name="Luo G."/>
            <person name="Jiang Y."/>
            <person name="Liu J."/>
            <person name="Wang Z."/>
            <person name="Sha Y."/>
            <person name="Zhang B."/>
            <person name="Wu H."/>
            <person name="Tang D."/>
            <person name="Shen Q."/>
            <person name="Xue P."/>
            <person name="Zou S."/>
            <person name="Wang X."/>
            <person name="Liu X."/>
            <person name="Wang F."/>
            <person name="Yang Y."/>
            <person name="An X."/>
            <person name="Dong Z."/>
            <person name="Zhang K."/>
            <person name="Zhang X."/>
            <person name="Luo M.C."/>
            <person name="Dvorak J."/>
            <person name="Tong Y."/>
            <person name="Wang J."/>
            <person name="Yang H."/>
            <person name="Li Z."/>
            <person name="Wang D."/>
            <person name="Zhang A."/>
            <person name="Wang J."/>
        </authorList>
    </citation>
    <scope>NUCLEOTIDE SEQUENCE</scope>
    <source>
        <strain evidence="3">cv. G1812</strain>
    </source>
</reference>
<feature type="region of interest" description="Disordered" evidence="1">
    <location>
        <begin position="1"/>
        <end position="25"/>
    </location>
</feature>
<keyword evidence="3" id="KW-1185">Reference proteome</keyword>
<dbReference type="AlphaFoldDB" id="A0A8R7UDD2"/>